<organism evidence="7 8">
    <name type="scientific">Clostridium gelidum</name>
    <dbReference type="NCBI Taxonomy" id="704125"/>
    <lineage>
        <taxon>Bacteria</taxon>
        <taxon>Bacillati</taxon>
        <taxon>Bacillota</taxon>
        <taxon>Clostridia</taxon>
        <taxon>Eubacteriales</taxon>
        <taxon>Clostridiaceae</taxon>
        <taxon>Clostridium</taxon>
    </lineage>
</organism>
<dbReference type="CDD" id="cd02440">
    <property type="entry name" value="AdoMet_MTases"/>
    <property type="match status" value="1"/>
</dbReference>
<dbReference type="SUPFAM" id="SSF53335">
    <property type="entry name" value="S-adenosyl-L-methionine-dependent methyltransferases"/>
    <property type="match status" value="1"/>
</dbReference>
<dbReference type="InterPro" id="IPR025714">
    <property type="entry name" value="Methyltranfer_dom"/>
</dbReference>
<feature type="domain" description="Glycosyltransferase 2-like" evidence="5">
    <location>
        <begin position="5"/>
        <end position="170"/>
    </location>
</feature>
<name>A0ABM7T5S8_9CLOT</name>
<dbReference type="Gene3D" id="3.40.50.150">
    <property type="entry name" value="Vaccinia Virus protein VP39"/>
    <property type="match status" value="1"/>
</dbReference>
<comment type="pathway">
    <text evidence="1">Cell wall biogenesis; cell wall polysaccharide biosynthesis.</text>
</comment>
<evidence type="ECO:0000313" key="8">
    <source>
        <dbReference type="Proteomes" id="UP000824633"/>
    </source>
</evidence>
<dbReference type="RefSeq" id="WP_224033097.1">
    <property type="nucleotide sequence ID" value="NZ_AP024849.1"/>
</dbReference>
<dbReference type="Gene3D" id="3.90.550.10">
    <property type="entry name" value="Spore Coat Polysaccharide Biosynthesis Protein SpsA, Chain A"/>
    <property type="match status" value="1"/>
</dbReference>
<comment type="similarity">
    <text evidence="2">Belongs to the glycosyltransferase 2 family.</text>
</comment>
<proteinExistence type="inferred from homology"/>
<dbReference type="InterPro" id="IPR029063">
    <property type="entry name" value="SAM-dependent_MTases_sf"/>
</dbReference>
<evidence type="ECO:0000256" key="1">
    <source>
        <dbReference type="ARBA" id="ARBA00004776"/>
    </source>
</evidence>
<evidence type="ECO:0000256" key="4">
    <source>
        <dbReference type="ARBA" id="ARBA00022679"/>
    </source>
</evidence>
<gene>
    <name evidence="7" type="ORF">psyc5s11_27480</name>
</gene>
<evidence type="ECO:0008006" key="9">
    <source>
        <dbReference type="Google" id="ProtNLM"/>
    </source>
</evidence>
<dbReference type="Pfam" id="PF13847">
    <property type="entry name" value="Methyltransf_31"/>
    <property type="match status" value="1"/>
</dbReference>
<accession>A0ABM7T5S8</accession>
<reference evidence="8" key="1">
    <citation type="submission" date="2021-07" db="EMBL/GenBank/DDBJ databases">
        <title>Complete genome sequencing of a Clostridium isolate.</title>
        <authorList>
            <person name="Ueki A."/>
            <person name="Tonouchi A."/>
        </authorList>
    </citation>
    <scope>NUCLEOTIDE SEQUENCE [LARGE SCALE GENOMIC DNA]</scope>
    <source>
        <strain evidence="8">C5S11</strain>
    </source>
</reference>
<keyword evidence="8" id="KW-1185">Reference proteome</keyword>
<sequence>MSNVSIIILTYNNIDYNMQCIQSIREYTEKGTYEIVVVDNGSTDGTREWLKKQTDLKLVFPDYNTGFPKGCNLGIEAAEKENDILLLNNDIVVTPHWLNNLSNCLCSDESIGAVGPTTNYAWNNQSISVPYESIEDMIKFAETINNSDENKWEPKVKLIGFCMLIKRQVLNIIGLLDERFSPGHYEDDDLCMRIIESGYKLFQCNDCFIHHYGSATFKNEPNKFNNFIAINAQKFIEKWKFTAPATATAHENFEILTFLNEQKEKELKILQIRCGFGVTLLRAKYLYPNAKLYGIETDKNIAKISSKLIKISTKEVEDFPLEFEQSFFDYILLDDYLAYSKEPWELLKELRKYLKPGGYLIASVPNLIHYSVIQDLLKGNFIYGLNSILNRNHNCYFTYNDINIIAEECGYRKTPYIIYWSNVRSDEDEKFLNDLCTISRENMKWNFISYKYLAKFQNE</sequence>
<feature type="domain" description="Methyltransferase" evidence="6">
    <location>
        <begin position="264"/>
        <end position="373"/>
    </location>
</feature>
<keyword evidence="3" id="KW-0328">Glycosyltransferase</keyword>
<dbReference type="Pfam" id="PF00535">
    <property type="entry name" value="Glycos_transf_2"/>
    <property type="match status" value="1"/>
</dbReference>
<evidence type="ECO:0000259" key="6">
    <source>
        <dbReference type="Pfam" id="PF13847"/>
    </source>
</evidence>
<evidence type="ECO:0000256" key="2">
    <source>
        <dbReference type="ARBA" id="ARBA00006739"/>
    </source>
</evidence>
<dbReference type="SUPFAM" id="SSF53448">
    <property type="entry name" value="Nucleotide-diphospho-sugar transferases"/>
    <property type="match status" value="1"/>
</dbReference>
<dbReference type="PANTHER" id="PTHR43179">
    <property type="entry name" value="RHAMNOSYLTRANSFERASE WBBL"/>
    <property type="match status" value="1"/>
</dbReference>
<dbReference type="InterPro" id="IPR001173">
    <property type="entry name" value="Glyco_trans_2-like"/>
</dbReference>
<protein>
    <recommendedName>
        <fullName evidence="9">Glycosyltransferase</fullName>
    </recommendedName>
</protein>
<dbReference type="PANTHER" id="PTHR43179:SF12">
    <property type="entry name" value="GALACTOFURANOSYLTRANSFERASE GLFT2"/>
    <property type="match status" value="1"/>
</dbReference>
<dbReference type="EMBL" id="AP024849">
    <property type="protein sequence ID" value="BCZ46681.1"/>
    <property type="molecule type" value="Genomic_DNA"/>
</dbReference>
<evidence type="ECO:0000313" key="7">
    <source>
        <dbReference type="EMBL" id="BCZ46681.1"/>
    </source>
</evidence>
<evidence type="ECO:0000259" key="5">
    <source>
        <dbReference type="Pfam" id="PF00535"/>
    </source>
</evidence>
<dbReference type="Proteomes" id="UP000824633">
    <property type="component" value="Chromosome"/>
</dbReference>
<dbReference type="CDD" id="cd04186">
    <property type="entry name" value="GT_2_like_c"/>
    <property type="match status" value="1"/>
</dbReference>
<evidence type="ECO:0000256" key="3">
    <source>
        <dbReference type="ARBA" id="ARBA00022676"/>
    </source>
</evidence>
<keyword evidence="4" id="KW-0808">Transferase</keyword>
<dbReference type="InterPro" id="IPR029044">
    <property type="entry name" value="Nucleotide-diphossugar_trans"/>
</dbReference>